<reference evidence="2 3" key="1">
    <citation type="submission" date="2020-08" db="EMBL/GenBank/DDBJ databases">
        <title>Sequencing the genomes of 1000 actinobacteria strains.</title>
        <authorList>
            <person name="Klenk H.-P."/>
        </authorList>
    </citation>
    <scope>NUCLEOTIDE SEQUENCE [LARGE SCALE GENOMIC DNA]</scope>
    <source>
        <strain evidence="2 3">DSM 45084</strain>
    </source>
</reference>
<comment type="caution">
    <text evidence="2">The sequence shown here is derived from an EMBL/GenBank/DDBJ whole genome shotgun (WGS) entry which is preliminary data.</text>
</comment>
<dbReference type="RefSeq" id="WP_184674679.1">
    <property type="nucleotide sequence ID" value="NZ_BAABAI010000043.1"/>
</dbReference>
<organism evidence="2 3">
    <name type="scientific">Saccharothrix violaceirubra</name>
    <dbReference type="NCBI Taxonomy" id="413306"/>
    <lineage>
        <taxon>Bacteria</taxon>
        <taxon>Bacillati</taxon>
        <taxon>Actinomycetota</taxon>
        <taxon>Actinomycetes</taxon>
        <taxon>Pseudonocardiales</taxon>
        <taxon>Pseudonocardiaceae</taxon>
        <taxon>Saccharothrix</taxon>
    </lineage>
</organism>
<evidence type="ECO:0000313" key="3">
    <source>
        <dbReference type="Proteomes" id="UP000542674"/>
    </source>
</evidence>
<keyword evidence="1" id="KW-0812">Transmembrane</keyword>
<keyword evidence="3" id="KW-1185">Reference proteome</keyword>
<dbReference type="AlphaFoldDB" id="A0A7W7TBW7"/>
<sequence>MKKGCLVNVVLFAVGAAFGTVLTAIVAVLLFLPSTSLISAHDPAGDLPGMYVKREGDDLEVWLGQTADHGYVVPIPEGWDDHPVLTRVEGGVELRFEKGGRIFVPESYYLHGR</sequence>
<dbReference type="EMBL" id="JACHJS010000001">
    <property type="protein sequence ID" value="MBB4968955.1"/>
    <property type="molecule type" value="Genomic_DNA"/>
</dbReference>
<keyword evidence="1" id="KW-1133">Transmembrane helix</keyword>
<dbReference type="Proteomes" id="UP000542674">
    <property type="component" value="Unassembled WGS sequence"/>
</dbReference>
<accession>A0A7W7TBW7</accession>
<proteinExistence type="predicted"/>
<name>A0A7W7TBW7_9PSEU</name>
<evidence type="ECO:0000256" key="1">
    <source>
        <dbReference type="SAM" id="Phobius"/>
    </source>
</evidence>
<gene>
    <name evidence="2" type="ORF">F4559_006314</name>
</gene>
<protein>
    <submittedName>
        <fullName evidence="2">Uncharacterized protein</fullName>
    </submittedName>
</protein>
<keyword evidence="1" id="KW-0472">Membrane</keyword>
<feature type="transmembrane region" description="Helical" evidence="1">
    <location>
        <begin position="6"/>
        <end position="32"/>
    </location>
</feature>
<evidence type="ECO:0000313" key="2">
    <source>
        <dbReference type="EMBL" id="MBB4968955.1"/>
    </source>
</evidence>